<evidence type="ECO:0000256" key="1">
    <source>
        <dbReference type="SAM" id="MobiDB-lite"/>
    </source>
</evidence>
<protein>
    <recommendedName>
        <fullName evidence="2">Domain X domain-containing protein</fullName>
    </recommendedName>
</protein>
<reference evidence="3 4" key="1">
    <citation type="journal article" date="2020" name="Int. J. Syst. Evol. Microbiol.">
        <title>Reclassification of Streptomyces castelarensis and Streptomyces sporoclivatus as later heterotypic synonyms of Streptomyces antimycoticus.</title>
        <authorList>
            <person name="Komaki H."/>
            <person name="Tamura T."/>
        </authorList>
    </citation>
    <scope>NUCLEOTIDE SEQUENCE [LARGE SCALE GENOMIC DNA]</scope>
    <source>
        <strain evidence="3 4">NBRC 100767</strain>
    </source>
</reference>
<organism evidence="3 4">
    <name type="scientific">Streptomyces antimycoticus</name>
    <dbReference type="NCBI Taxonomy" id="68175"/>
    <lineage>
        <taxon>Bacteria</taxon>
        <taxon>Bacillati</taxon>
        <taxon>Actinomycetota</taxon>
        <taxon>Actinomycetes</taxon>
        <taxon>Kitasatosporales</taxon>
        <taxon>Streptomycetaceae</taxon>
        <taxon>Streptomyces</taxon>
        <taxon>Streptomyces violaceusniger group</taxon>
    </lineage>
</organism>
<proteinExistence type="predicted"/>
<dbReference type="GO" id="GO:0006397">
    <property type="term" value="P:mRNA processing"/>
    <property type="evidence" value="ECO:0007669"/>
    <property type="project" value="InterPro"/>
</dbReference>
<sequence>MTQHNDTKKTGRYRRVNGQIPLRVPRDVIKAKCAPYLARGNPAKRTALTNSNDHAIVATFGTVYRGVVQYYLLAGDIFRLHRLQWVTEPSMLKALAAKHRSSVSKMAAKHKVRVETPNGPPSLLRGPN</sequence>
<gene>
    <name evidence="3" type="ORF">SSPO_062140</name>
</gene>
<dbReference type="AlphaFoldDB" id="A0A499V5B1"/>
<evidence type="ECO:0000313" key="4">
    <source>
        <dbReference type="Proteomes" id="UP000463951"/>
    </source>
</evidence>
<dbReference type="Pfam" id="PF01348">
    <property type="entry name" value="Intron_maturas2"/>
    <property type="match status" value="1"/>
</dbReference>
<dbReference type="Proteomes" id="UP000463951">
    <property type="component" value="Chromosome"/>
</dbReference>
<evidence type="ECO:0000313" key="3">
    <source>
        <dbReference type="EMBL" id="BBJ43496.1"/>
    </source>
</evidence>
<feature type="region of interest" description="Disordered" evidence="1">
    <location>
        <begin position="106"/>
        <end position="128"/>
    </location>
</feature>
<dbReference type="InterPro" id="IPR024937">
    <property type="entry name" value="Domain_X"/>
</dbReference>
<dbReference type="GO" id="GO:0005737">
    <property type="term" value="C:cytoplasm"/>
    <property type="evidence" value="ECO:0007669"/>
    <property type="project" value="UniProtKB-ARBA"/>
</dbReference>
<name>A0A499V5B1_9ACTN</name>
<feature type="domain" description="Domain X" evidence="2">
    <location>
        <begin position="38"/>
        <end position="109"/>
    </location>
</feature>
<accession>A0A499V5B1</accession>
<evidence type="ECO:0000259" key="2">
    <source>
        <dbReference type="Pfam" id="PF01348"/>
    </source>
</evidence>
<dbReference type="EMBL" id="AP019620">
    <property type="protein sequence ID" value="BBJ43496.1"/>
    <property type="molecule type" value="Genomic_DNA"/>
</dbReference>